<organism evidence="2 3">
    <name type="scientific">Salinibacterium amurskyense</name>
    <dbReference type="NCBI Taxonomy" id="205941"/>
    <lineage>
        <taxon>Bacteria</taxon>
        <taxon>Bacillati</taxon>
        <taxon>Actinomycetota</taxon>
        <taxon>Actinomycetes</taxon>
        <taxon>Micrococcales</taxon>
        <taxon>Microbacteriaceae</taxon>
        <taxon>Salinibacterium</taxon>
    </lineage>
</organism>
<reference evidence="2 3" key="1">
    <citation type="submission" date="2017-11" db="EMBL/GenBank/DDBJ databases">
        <title>Genomic Encyclopedia of Archaeal and Bacterial Type Strains, Phase II (KMG-II): From Individual Species to Whole Genera.</title>
        <authorList>
            <person name="Goeker M."/>
        </authorList>
    </citation>
    <scope>NUCLEOTIDE SEQUENCE [LARGE SCALE GENOMIC DNA]</scope>
    <source>
        <strain evidence="2 3">DSM 16400</strain>
    </source>
</reference>
<proteinExistence type="predicted"/>
<dbReference type="NCBIfam" id="NF046117">
    <property type="entry name" value="SCO4848_fam"/>
    <property type="match status" value="1"/>
</dbReference>
<keyword evidence="1" id="KW-1133">Transmembrane helix</keyword>
<protein>
    <recommendedName>
        <fullName evidence="4">Integral membrane protein</fullName>
    </recommendedName>
</protein>
<evidence type="ECO:0000313" key="3">
    <source>
        <dbReference type="Proteomes" id="UP000231742"/>
    </source>
</evidence>
<feature type="transmembrane region" description="Helical" evidence="1">
    <location>
        <begin position="43"/>
        <end position="69"/>
    </location>
</feature>
<name>A0A2M9D1A1_9MICO</name>
<evidence type="ECO:0000256" key="1">
    <source>
        <dbReference type="SAM" id="Phobius"/>
    </source>
</evidence>
<gene>
    <name evidence="2" type="ORF">CLV85_2445</name>
</gene>
<dbReference type="EMBL" id="PGFH01000003">
    <property type="protein sequence ID" value="PJJ77991.1"/>
    <property type="molecule type" value="Genomic_DNA"/>
</dbReference>
<dbReference type="Proteomes" id="UP000231742">
    <property type="component" value="Unassembled WGS sequence"/>
</dbReference>
<sequence length="71" mass="7579">MELFAAIVLFVSALFNVVAWPRFFKRVSGDPRARDSAGKPTAFYRVHAVLLGIAIAIAAASVFAGILLLSS</sequence>
<dbReference type="InterPro" id="IPR058061">
    <property type="entry name" value="SCO4848-like"/>
</dbReference>
<evidence type="ECO:0000313" key="2">
    <source>
        <dbReference type="EMBL" id="PJJ77991.1"/>
    </source>
</evidence>
<dbReference type="AlphaFoldDB" id="A0A2M9D1A1"/>
<keyword evidence="3" id="KW-1185">Reference proteome</keyword>
<evidence type="ECO:0008006" key="4">
    <source>
        <dbReference type="Google" id="ProtNLM"/>
    </source>
</evidence>
<comment type="caution">
    <text evidence="2">The sequence shown here is derived from an EMBL/GenBank/DDBJ whole genome shotgun (WGS) entry which is preliminary data.</text>
</comment>
<dbReference type="Pfam" id="PF26606">
    <property type="entry name" value="SCO4848"/>
    <property type="match status" value="1"/>
</dbReference>
<accession>A0A2M9D1A1</accession>
<dbReference type="RefSeq" id="WP_100389907.1">
    <property type="nucleotide sequence ID" value="NZ_BMZU01000001.1"/>
</dbReference>
<keyword evidence="1" id="KW-0472">Membrane</keyword>
<dbReference type="OrthoDB" id="4954985at2"/>
<keyword evidence="1" id="KW-0812">Transmembrane</keyword>